<keyword evidence="5" id="KW-1185">Reference proteome</keyword>
<dbReference type="InterPro" id="IPR016064">
    <property type="entry name" value="NAD/diacylglycerol_kinase_sf"/>
</dbReference>
<dbReference type="InterPro" id="IPR017438">
    <property type="entry name" value="ATP-NAD_kinase_N"/>
</dbReference>
<gene>
    <name evidence="4" type="ORF">HMPREF0357_10343</name>
</gene>
<evidence type="ECO:0000313" key="5">
    <source>
        <dbReference type="Proteomes" id="UP000003028"/>
    </source>
</evidence>
<dbReference type="PANTHER" id="PTHR12358">
    <property type="entry name" value="SPHINGOSINE KINASE"/>
    <property type="match status" value="1"/>
</dbReference>
<dbReference type="SMART" id="SM00046">
    <property type="entry name" value="DAGKc"/>
    <property type="match status" value="1"/>
</dbReference>
<sequence length="310" mass="35616">MWYNIYKRGDDMYLFIYNPKAGLSQRNELNEFIHCLNQSKIRFDLFLTDINYGPVEIMDEVDHNYEGYIIAGGDGTVSQMVQGLYNHKIRKPLIILPIGTANEIAKNLGNVAHTTDILSNLENLSERPVDLGVLNETDCFTFALTFGNFTEVTYKTPQNLKNWLGYRAYLIYGFLTFRRIHAYGLKVRIDDMLFSGSFVFGGITNSKSVGGIFHYDENEIELSDGLFEVMLIRKPRNVSQIRQILKGMMSREYDNDMFVIRQCKEVEIQSDTVMSMNIDGEFAGDMCSFKATNHKEILNLMDYKGVTTHD</sequence>
<organism evidence="4 5">
    <name type="scientific">Erysipelothrix rhusiopathiae ATCC 19414</name>
    <dbReference type="NCBI Taxonomy" id="525280"/>
    <lineage>
        <taxon>Bacteria</taxon>
        <taxon>Bacillati</taxon>
        <taxon>Bacillota</taxon>
        <taxon>Erysipelotrichia</taxon>
        <taxon>Erysipelotrichales</taxon>
        <taxon>Erysipelotrichaceae</taxon>
        <taxon>Erysipelothrix</taxon>
    </lineage>
</organism>
<dbReference type="Gene3D" id="2.60.200.40">
    <property type="match status" value="1"/>
</dbReference>
<dbReference type="GO" id="GO:0008654">
    <property type="term" value="P:phospholipid biosynthetic process"/>
    <property type="evidence" value="ECO:0007669"/>
    <property type="project" value="InterPro"/>
</dbReference>
<comment type="cofactor">
    <cofactor evidence="1">
        <name>Mg(2+)</name>
        <dbReference type="ChEBI" id="CHEBI:18420"/>
    </cofactor>
</comment>
<comment type="similarity">
    <text evidence="2">Belongs to the diacylglycerol/lipid kinase family.</text>
</comment>
<dbReference type="Pfam" id="PF00781">
    <property type="entry name" value="DAGK_cat"/>
    <property type="match status" value="1"/>
</dbReference>
<comment type="caution">
    <text evidence="4">The sequence shown here is derived from an EMBL/GenBank/DDBJ whole genome shotgun (WGS) entry which is preliminary data.</text>
</comment>
<evidence type="ECO:0000313" key="4">
    <source>
        <dbReference type="EMBL" id="EFY09548.1"/>
    </source>
</evidence>
<feature type="domain" description="DAGKc" evidence="3">
    <location>
        <begin position="8"/>
        <end position="137"/>
    </location>
</feature>
<dbReference type="GO" id="GO:0005524">
    <property type="term" value="F:ATP binding"/>
    <property type="evidence" value="ECO:0007669"/>
    <property type="project" value="InterPro"/>
</dbReference>
<dbReference type="SUPFAM" id="SSF111331">
    <property type="entry name" value="NAD kinase/diacylglycerol kinase-like"/>
    <property type="match status" value="1"/>
</dbReference>
<evidence type="ECO:0000256" key="2">
    <source>
        <dbReference type="ARBA" id="ARBA00005983"/>
    </source>
</evidence>
<dbReference type="AlphaFoldDB" id="E7FUQ6"/>
<proteinExistence type="inferred from homology"/>
<dbReference type="Gene3D" id="3.40.50.10330">
    <property type="entry name" value="Probable inorganic polyphosphate/atp-NAD kinase, domain 1"/>
    <property type="match status" value="1"/>
</dbReference>
<dbReference type="GO" id="GO:0016301">
    <property type="term" value="F:kinase activity"/>
    <property type="evidence" value="ECO:0007669"/>
    <property type="project" value="UniProtKB-KW"/>
</dbReference>
<dbReference type="EC" id="2.7.1.-" evidence="4"/>
<dbReference type="NCBIfam" id="TIGR00147">
    <property type="entry name" value="YegS/Rv2252/BmrU family lipid kinase"/>
    <property type="match status" value="1"/>
</dbReference>
<evidence type="ECO:0000259" key="3">
    <source>
        <dbReference type="PROSITE" id="PS50146"/>
    </source>
</evidence>
<dbReference type="STRING" id="1648.A2I91_05495"/>
<dbReference type="PANTHER" id="PTHR12358:SF54">
    <property type="entry name" value="SPHINGOSINE KINASE RELATED PROTEIN"/>
    <property type="match status" value="1"/>
</dbReference>
<keyword evidence="4" id="KW-0418">Kinase</keyword>
<dbReference type="InterPro" id="IPR001206">
    <property type="entry name" value="Diacylglycerol_kinase_cat_dom"/>
</dbReference>
<dbReference type="PROSITE" id="PS50146">
    <property type="entry name" value="DAGK"/>
    <property type="match status" value="1"/>
</dbReference>
<reference evidence="4" key="1">
    <citation type="submission" date="2011-01" db="EMBL/GenBank/DDBJ databases">
        <authorList>
            <person name="Muzny D."/>
            <person name="Qin X."/>
            <person name="Buhay C."/>
            <person name="Dugan-Rocha S."/>
            <person name="Ding Y."/>
            <person name="Chen G."/>
            <person name="Hawes A."/>
            <person name="Holder M."/>
            <person name="Jhangiani S."/>
            <person name="Johnson A."/>
            <person name="Khan Z."/>
            <person name="Li Z."/>
            <person name="Liu W."/>
            <person name="Liu X."/>
            <person name="Perez L."/>
            <person name="Shen H."/>
            <person name="Wang Q."/>
            <person name="Watt J."/>
            <person name="Xi L."/>
            <person name="Xin Y."/>
            <person name="Zhou J."/>
            <person name="Deng J."/>
            <person name="Jiang H."/>
            <person name="Liu Y."/>
            <person name="Qu J."/>
            <person name="Song X.-Z."/>
            <person name="Zhang L."/>
            <person name="Villasana D."/>
            <person name="Johnson A."/>
            <person name="Liu J."/>
            <person name="Liyanage D."/>
            <person name="Lorensuhewa L."/>
            <person name="Robinson T."/>
            <person name="Song A."/>
            <person name="Song B.-B."/>
            <person name="Dinh H."/>
            <person name="Thornton R."/>
            <person name="Coyle M."/>
            <person name="Francisco L."/>
            <person name="Jackson L."/>
            <person name="Javaid M."/>
            <person name="Korchina V."/>
            <person name="Kovar C."/>
            <person name="Mata R."/>
            <person name="Mathew T."/>
            <person name="Ngo R."/>
            <person name="Nguyen L."/>
            <person name="Nguyen N."/>
            <person name="Okwuonu G."/>
            <person name="Ongeri F."/>
            <person name="Pham C."/>
            <person name="Simmons D."/>
            <person name="Wilczek-Boney K."/>
            <person name="Hale W."/>
            <person name="Jakkamsetti A."/>
            <person name="Pham P."/>
            <person name="Ruth R."/>
            <person name="San Lucas F."/>
            <person name="Warren J."/>
            <person name="Zhang J."/>
            <person name="Zhao Z."/>
            <person name="Zhou C."/>
            <person name="Zhu D."/>
            <person name="Lee S."/>
            <person name="Bess C."/>
            <person name="Blankenburg K."/>
            <person name="Forbes L."/>
            <person name="Fu Q."/>
            <person name="Gubbala S."/>
            <person name="Hirani K."/>
            <person name="Jayaseelan J.C."/>
            <person name="Lara F."/>
            <person name="Munidasa M."/>
            <person name="Palculict T."/>
            <person name="Patil S."/>
            <person name="Pu L.-L."/>
            <person name="Saada N."/>
            <person name="Tang L."/>
            <person name="Weissenberger G."/>
            <person name="Zhu Y."/>
            <person name="Hemphill L."/>
            <person name="Shang Y."/>
            <person name="Youmans B."/>
            <person name="Ayvaz T."/>
            <person name="Ross M."/>
            <person name="Santibanez J."/>
            <person name="Aqrawi P."/>
            <person name="Gross S."/>
            <person name="Joshi V."/>
            <person name="Fowler G."/>
            <person name="Nazareth L."/>
            <person name="Reid J."/>
            <person name="Worley K."/>
            <person name="Petrosino J."/>
            <person name="Highlander S."/>
            <person name="Gibbs R."/>
        </authorList>
    </citation>
    <scope>NUCLEOTIDE SEQUENCE [LARGE SCALE GENOMIC DNA]</scope>
    <source>
        <strain evidence="4">ATCC 19414</strain>
    </source>
</reference>
<protein>
    <submittedName>
        <fullName evidence="4">Lipid kinase, YegS/Rv2252/BmrU family</fullName>
        <ecNumber evidence="4">2.7.1.-</ecNumber>
    </submittedName>
</protein>
<keyword evidence="4" id="KW-0808">Transferase</keyword>
<dbReference type="Proteomes" id="UP000003028">
    <property type="component" value="Unassembled WGS sequence"/>
</dbReference>
<evidence type="ECO:0000256" key="1">
    <source>
        <dbReference type="ARBA" id="ARBA00001946"/>
    </source>
</evidence>
<name>E7FUQ6_ERYRH</name>
<accession>E7FUQ6</accession>
<dbReference type="EMBL" id="ACLK02000001">
    <property type="protein sequence ID" value="EFY09548.1"/>
    <property type="molecule type" value="Genomic_DNA"/>
</dbReference>
<dbReference type="InterPro" id="IPR005218">
    <property type="entry name" value="Diacylglycerol/lipid_kinase"/>
</dbReference>
<dbReference type="InterPro" id="IPR050187">
    <property type="entry name" value="Lipid_Phosphate_FormReg"/>
</dbReference>